<dbReference type="InParanoid" id="Q0U5I0"/>
<evidence type="ECO:0000313" key="1">
    <source>
        <dbReference type="EMBL" id="EAT79784.1"/>
    </source>
</evidence>
<protein>
    <submittedName>
        <fullName evidence="1">Uncharacterized protein</fullName>
    </submittedName>
</protein>
<dbReference type="KEGG" id="pno:SNOG_12984"/>
<evidence type="ECO:0000313" key="2">
    <source>
        <dbReference type="Proteomes" id="UP000001055"/>
    </source>
</evidence>
<dbReference type="Proteomes" id="UP000001055">
    <property type="component" value="Unassembled WGS sequence"/>
</dbReference>
<dbReference type="EMBL" id="CH445348">
    <property type="protein sequence ID" value="EAT79784.1"/>
    <property type="molecule type" value="Genomic_DNA"/>
</dbReference>
<dbReference type="RefSeq" id="XP_001803198.1">
    <property type="nucleotide sequence ID" value="XM_001803146.1"/>
</dbReference>
<gene>
    <name evidence="1" type="ORF">SNOG_12984</name>
</gene>
<organism evidence="1 2">
    <name type="scientific">Phaeosphaeria nodorum (strain SN15 / ATCC MYA-4574 / FGSC 10173)</name>
    <name type="common">Glume blotch fungus</name>
    <name type="synonym">Parastagonospora nodorum</name>
    <dbReference type="NCBI Taxonomy" id="321614"/>
    <lineage>
        <taxon>Eukaryota</taxon>
        <taxon>Fungi</taxon>
        <taxon>Dikarya</taxon>
        <taxon>Ascomycota</taxon>
        <taxon>Pezizomycotina</taxon>
        <taxon>Dothideomycetes</taxon>
        <taxon>Pleosporomycetidae</taxon>
        <taxon>Pleosporales</taxon>
        <taxon>Pleosporineae</taxon>
        <taxon>Phaeosphaeriaceae</taxon>
        <taxon>Parastagonospora</taxon>
    </lineage>
</organism>
<sequence length="125" mass="13446">MTTAYLPATLTDICRHGLQYQGDLEPGGNYLSAVSTEVCDHAVKYCGDLNRCWASETVGCAYLLATHRALVLVDYHEIYETASEPPLIVTVTVSVEELCVDLVVCSAGKANETDGCGSDLNGRRS</sequence>
<reference evidence="2" key="1">
    <citation type="journal article" date="2007" name="Plant Cell">
        <title>Dothideomycete-plant interactions illuminated by genome sequencing and EST analysis of the wheat pathogen Stagonospora nodorum.</title>
        <authorList>
            <person name="Hane J.K."/>
            <person name="Lowe R.G."/>
            <person name="Solomon P.S."/>
            <person name="Tan K.C."/>
            <person name="Schoch C.L."/>
            <person name="Spatafora J.W."/>
            <person name="Crous P.W."/>
            <person name="Kodira C."/>
            <person name="Birren B.W."/>
            <person name="Galagan J.E."/>
            <person name="Torriani S.F."/>
            <person name="McDonald B.A."/>
            <person name="Oliver R.P."/>
        </authorList>
    </citation>
    <scope>NUCLEOTIDE SEQUENCE [LARGE SCALE GENOMIC DNA]</scope>
    <source>
        <strain evidence="2">SN15 / ATCC MYA-4574 / FGSC 10173</strain>
    </source>
</reference>
<name>Q0U5I0_PHANO</name>
<accession>Q0U5I0</accession>
<dbReference type="AlphaFoldDB" id="Q0U5I0"/>
<proteinExistence type="predicted"/>
<dbReference type="GeneID" id="5980111"/>